<dbReference type="AlphaFoldDB" id="V6IZ68"/>
<dbReference type="STRING" id="1395513.P343_08455"/>
<keyword evidence="1" id="KW-0812">Transmembrane</keyword>
<feature type="transmembrane region" description="Helical" evidence="1">
    <location>
        <begin position="6"/>
        <end position="27"/>
    </location>
</feature>
<evidence type="ECO:0008006" key="4">
    <source>
        <dbReference type="Google" id="ProtNLM"/>
    </source>
</evidence>
<dbReference type="PATRIC" id="fig|1395513.3.peg.1713"/>
<name>V6IZ68_9BACL</name>
<proteinExistence type="predicted"/>
<dbReference type="EMBL" id="AWTC01000006">
    <property type="protein sequence ID" value="EST12111.1"/>
    <property type="molecule type" value="Genomic_DNA"/>
</dbReference>
<protein>
    <recommendedName>
        <fullName evidence="4">CcmD family protein</fullName>
    </recommendedName>
</protein>
<evidence type="ECO:0000313" key="2">
    <source>
        <dbReference type="EMBL" id="EST12111.1"/>
    </source>
</evidence>
<keyword evidence="1" id="KW-1133">Transmembrane helix</keyword>
<reference evidence="2 3" key="1">
    <citation type="journal article" date="2013" name="Genome Announc.">
        <title>Genome Sequence of Sporolactobacillus laevolacticus DSM442, an Efficient Polymer-Grade D-Lactate Producer from Agricultural Waste Cottonseed as a Nitrogen Source.</title>
        <authorList>
            <person name="Wang H."/>
            <person name="Wang L."/>
            <person name="Ju J."/>
            <person name="Yu B."/>
            <person name="Ma Y."/>
        </authorList>
    </citation>
    <scope>NUCLEOTIDE SEQUENCE [LARGE SCALE GENOMIC DNA]</scope>
    <source>
        <strain evidence="2 3">DSM 442</strain>
    </source>
</reference>
<comment type="caution">
    <text evidence="2">The sequence shown here is derived from an EMBL/GenBank/DDBJ whole genome shotgun (WGS) entry which is preliminary data.</text>
</comment>
<evidence type="ECO:0000313" key="3">
    <source>
        <dbReference type="Proteomes" id="UP000018296"/>
    </source>
</evidence>
<evidence type="ECO:0000256" key="1">
    <source>
        <dbReference type="SAM" id="Phobius"/>
    </source>
</evidence>
<gene>
    <name evidence="2" type="ORF">P343_08455</name>
</gene>
<keyword evidence="3" id="KW-1185">Reference proteome</keyword>
<accession>V6IZ68</accession>
<sequence>MMLGGFGLFTPLLIVIAFWIFVIYMVITAVKLMRERNQYLKEIRDELRKNNHGNNASSGDPQ</sequence>
<keyword evidence="1" id="KW-0472">Membrane</keyword>
<dbReference type="OrthoDB" id="2991705at2"/>
<dbReference type="RefSeq" id="WP_023509954.1">
    <property type="nucleotide sequence ID" value="NZ_AWTC01000006.1"/>
</dbReference>
<organism evidence="2 3">
    <name type="scientific">Sporolactobacillus laevolacticus DSM 442</name>
    <dbReference type="NCBI Taxonomy" id="1395513"/>
    <lineage>
        <taxon>Bacteria</taxon>
        <taxon>Bacillati</taxon>
        <taxon>Bacillota</taxon>
        <taxon>Bacilli</taxon>
        <taxon>Bacillales</taxon>
        <taxon>Sporolactobacillaceae</taxon>
        <taxon>Sporolactobacillus</taxon>
    </lineage>
</organism>
<dbReference type="Proteomes" id="UP000018296">
    <property type="component" value="Unassembled WGS sequence"/>
</dbReference>